<reference evidence="1 2" key="1">
    <citation type="journal article" date="2021" name="BMC Genomics">
        <title>Datura genome reveals duplications of psychoactive alkaloid biosynthetic genes and high mutation rate following tissue culture.</title>
        <authorList>
            <person name="Rajewski A."/>
            <person name="Carter-House D."/>
            <person name="Stajich J."/>
            <person name="Litt A."/>
        </authorList>
    </citation>
    <scope>NUCLEOTIDE SEQUENCE [LARGE SCALE GENOMIC DNA]</scope>
    <source>
        <strain evidence="1">AR-01</strain>
    </source>
</reference>
<name>A0ABS8RUG5_DATST</name>
<keyword evidence="2" id="KW-1185">Reference proteome</keyword>
<evidence type="ECO:0000313" key="2">
    <source>
        <dbReference type="Proteomes" id="UP000823775"/>
    </source>
</evidence>
<gene>
    <name evidence="1" type="ORF">HAX54_006228</name>
</gene>
<evidence type="ECO:0000313" key="1">
    <source>
        <dbReference type="EMBL" id="MCD7450435.1"/>
    </source>
</evidence>
<protein>
    <submittedName>
        <fullName evidence="1">Uncharacterized protein</fullName>
    </submittedName>
</protein>
<dbReference type="EMBL" id="JACEIK010000131">
    <property type="protein sequence ID" value="MCD7450435.1"/>
    <property type="molecule type" value="Genomic_DNA"/>
</dbReference>
<proteinExistence type="predicted"/>
<dbReference type="Proteomes" id="UP000823775">
    <property type="component" value="Unassembled WGS sequence"/>
</dbReference>
<organism evidence="1 2">
    <name type="scientific">Datura stramonium</name>
    <name type="common">Jimsonweed</name>
    <name type="synonym">Common thornapple</name>
    <dbReference type="NCBI Taxonomy" id="4076"/>
    <lineage>
        <taxon>Eukaryota</taxon>
        <taxon>Viridiplantae</taxon>
        <taxon>Streptophyta</taxon>
        <taxon>Embryophyta</taxon>
        <taxon>Tracheophyta</taxon>
        <taxon>Spermatophyta</taxon>
        <taxon>Magnoliopsida</taxon>
        <taxon>eudicotyledons</taxon>
        <taxon>Gunneridae</taxon>
        <taxon>Pentapetalae</taxon>
        <taxon>asterids</taxon>
        <taxon>lamiids</taxon>
        <taxon>Solanales</taxon>
        <taxon>Solanaceae</taxon>
        <taxon>Solanoideae</taxon>
        <taxon>Datureae</taxon>
        <taxon>Datura</taxon>
    </lineage>
</organism>
<sequence>MKMRGWHCTTTEATWAHQPWRKEDRTSPRLGYRGDCNLNMTSSKRSTHDPFVELGSGYEEPLHDDVAMEDEMAKVDSRPRVY</sequence>
<comment type="caution">
    <text evidence="1">The sequence shown here is derived from an EMBL/GenBank/DDBJ whole genome shotgun (WGS) entry which is preliminary data.</text>
</comment>
<accession>A0ABS8RUG5</accession>